<keyword evidence="4 8" id="KW-0028">Amino-acid biosynthesis</keyword>
<evidence type="ECO:0000313" key="10">
    <source>
        <dbReference type="EMBL" id="KAF2705605.1"/>
    </source>
</evidence>
<dbReference type="PANTHER" id="PTHR21039">
    <property type="entry name" value="HISTIDINOL PHOSPHATASE-RELATED"/>
    <property type="match status" value="1"/>
</dbReference>
<reference evidence="10" key="1">
    <citation type="journal article" date="2020" name="Stud. Mycol.">
        <title>101 Dothideomycetes genomes: a test case for predicting lifestyles and emergence of pathogens.</title>
        <authorList>
            <person name="Haridas S."/>
            <person name="Albert R."/>
            <person name="Binder M."/>
            <person name="Bloem J."/>
            <person name="Labutti K."/>
            <person name="Salamov A."/>
            <person name="Andreopoulos B."/>
            <person name="Baker S."/>
            <person name="Barry K."/>
            <person name="Bills G."/>
            <person name="Bluhm B."/>
            <person name="Cannon C."/>
            <person name="Castanera R."/>
            <person name="Culley D."/>
            <person name="Daum C."/>
            <person name="Ezra D."/>
            <person name="Gonzalez J."/>
            <person name="Henrissat B."/>
            <person name="Kuo A."/>
            <person name="Liang C."/>
            <person name="Lipzen A."/>
            <person name="Lutzoni F."/>
            <person name="Magnuson J."/>
            <person name="Mondo S."/>
            <person name="Nolan M."/>
            <person name="Ohm R."/>
            <person name="Pangilinan J."/>
            <person name="Park H.-J."/>
            <person name="Ramirez L."/>
            <person name="Alfaro M."/>
            <person name="Sun H."/>
            <person name="Tritt A."/>
            <person name="Yoshinaga Y."/>
            <person name="Zwiers L.-H."/>
            <person name="Turgeon B."/>
            <person name="Goodwin S."/>
            <person name="Spatafora J."/>
            <person name="Crous P."/>
            <person name="Grigoriev I."/>
        </authorList>
    </citation>
    <scope>NUCLEOTIDE SEQUENCE</scope>
    <source>
        <strain evidence="10">CBS 279.74</strain>
    </source>
</reference>
<dbReference type="OrthoDB" id="5957391at2759"/>
<dbReference type="GO" id="GO:0005737">
    <property type="term" value="C:cytoplasm"/>
    <property type="evidence" value="ECO:0007669"/>
    <property type="project" value="TreeGrafter"/>
</dbReference>
<dbReference type="CDD" id="cd12110">
    <property type="entry name" value="PHP_HisPPase_Hisj_like"/>
    <property type="match status" value="1"/>
</dbReference>
<dbReference type="EMBL" id="MU005778">
    <property type="protein sequence ID" value="KAF2705605.1"/>
    <property type="molecule type" value="Genomic_DNA"/>
</dbReference>
<dbReference type="SUPFAM" id="SSF89550">
    <property type="entry name" value="PHP domain-like"/>
    <property type="match status" value="1"/>
</dbReference>
<dbReference type="InterPro" id="IPR016195">
    <property type="entry name" value="Pol/histidinol_Pase-like"/>
</dbReference>
<dbReference type="GO" id="GO:0000105">
    <property type="term" value="P:L-histidine biosynthetic process"/>
    <property type="evidence" value="ECO:0007669"/>
    <property type="project" value="UniProtKB-UniRule"/>
</dbReference>
<organism evidence="10 11">
    <name type="scientific">Pleomassaria siparia CBS 279.74</name>
    <dbReference type="NCBI Taxonomy" id="1314801"/>
    <lineage>
        <taxon>Eukaryota</taxon>
        <taxon>Fungi</taxon>
        <taxon>Dikarya</taxon>
        <taxon>Ascomycota</taxon>
        <taxon>Pezizomycotina</taxon>
        <taxon>Dothideomycetes</taxon>
        <taxon>Pleosporomycetidae</taxon>
        <taxon>Pleosporales</taxon>
        <taxon>Pleomassariaceae</taxon>
        <taxon>Pleomassaria</taxon>
    </lineage>
</organism>
<protein>
    <recommendedName>
        <fullName evidence="3 8">Histidinol-phosphatase</fullName>
        <shortName evidence="8">HolPase</shortName>
        <ecNumber evidence="3 8">3.1.3.15</ecNumber>
    </recommendedName>
</protein>
<dbReference type="PANTHER" id="PTHR21039:SF0">
    <property type="entry name" value="HISTIDINOL-PHOSPHATASE"/>
    <property type="match status" value="1"/>
</dbReference>
<dbReference type="GO" id="GO:0004401">
    <property type="term" value="F:histidinol-phosphatase activity"/>
    <property type="evidence" value="ECO:0007669"/>
    <property type="project" value="UniProtKB-UniRule"/>
</dbReference>
<dbReference type="Pfam" id="PF02811">
    <property type="entry name" value="PHP"/>
    <property type="match status" value="1"/>
</dbReference>
<evidence type="ECO:0000256" key="7">
    <source>
        <dbReference type="ARBA" id="ARBA00049158"/>
    </source>
</evidence>
<sequence>MPYSHHSHSGQFCGHAKGTLEEMVQTAIAKGFHTFSLTEHIPRSIEDFYPEEQSSHTEETLAKLFDDFIVEAMRLRDMYCSKIRLLIGFESEWIRPSTLAIIQDLRERYTFDFFIGSVHHTHTIPIDFDKATYERARAKAGGTDERLFEDYFDSQYEMLQALQPPVVGHFDLIRLMSDAPDTEFQDLNGVWERIYRNLEYISSYGGILELNSSALRKGLAQPYPCLAICEVFIRMGGGFAMSDDSHGVDQIGTNYPRMLAFIHRAGIKRIHYVDVATRGKGKDSRLPTAGFSSISMDDLAKLPFWTKNQ</sequence>
<evidence type="ECO:0000313" key="11">
    <source>
        <dbReference type="Proteomes" id="UP000799428"/>
    </source>
</evidence>
<comment type="similarity">
    <text evidence="2 8">Belongs to the PHP hydrolase family. HisK subfamily.</text>
</comment>
<keyword evidence="6 8" id="KW-0368">Histidine biosynthesis</keyword>
<comment type="catalytic activity">
    <reaction evidence="7 8">
        <text>L-histidinol phosphate + H2O = L-histidinol + phosphate</text>
        <dbReference type="Rhea" id="RHEA:14465"/>
        <dbReference type="ChEBI" id="CHEBI:15377"/>
        <dbReference type="ChEBI" id="CHEBI:43474"/>
        <dbReference type="ChEBI" id="CHEBI:57699"/>
        <dbReference type="ChEBI" id="CHEBI:57980"/>
        <dbReference type="EC" id="3.1.3.15"/>
    </reaction>
</comment>
<dbReference type="InterPro" id="IPR004013">
    <property type="entry name" value="PHP_dom"/>
</dbReference>
<keyword evidence="11" id="KW-1185">Reference proteome</keyword>
<proteinExistence type="inferred from homology"/>
<dbReference type="Proteomes" id="UP000799428">
    <property type="component" value="Unassembled WGS sequence"/>
</dbReference>
<accession>A0A6G1JZB5</accession>
<dbReference type="EC" id="3.1.3.15" evidence="3 8"/>
<comment type="pathway">
    <text evidence="1 8">Amino-acid biosynthesis; L-histidine biosynthesis; L-histidine from 5-phospho-alpha-D-ribose 1-diphosphate: step 8/9.</text>
</comment>
<evidence type="ECO:0000256" key="2">
    <source>
        <dbReference type="ARBA" id="ARBA00009152"/>
    </source>
</evidence>
<name>A0A6G1JZB5_9PLEO</name>
<dbReference type="Gene3D" id="3.20.20.140">
    <property type="entry name" value="Metal-dependent hydrolases"/>
    <property type="match status" value="1"/>
</dbReference>
<dbReference type="UniPathway" id="UPA00031">
    <property type="reaction ID" value="UER00013"/>
</dbReference>
<evidence type="ECO:0000256" key="1">
    <source>
        <dbReference type="ARBA" id="ARBA00004970"/>
    </source>
</evidence>
<feature type="domain" description="PHP" evidence="9">
    <location>
        <begin position="5"/>
        <end position="213"/>
    </location>
</feature>
<dbReference type="NCBIfam" id="TIGR01856">
    <property type="entry name" value="hisJ_fam"/>
    <property type="match status" value="1"/>
</dbReference>
<evidence type="ECO:0000256" key="4">
    <source>
        <dbReference type="ARBA" id="ARBA00022605"/>
    </source>
</evidence>
<evidence type="ECO:0000256" key="3">
    <source>
        <dbReference type="ARBA" id="ARBA00013085"/>
    </source>
</evidence>
<gene>
    <name evidence="10" type="ORF">K504DRAFT_448661</name>
</gene>
<evidence type="ECO:0000256" key="5">
    <source>
        <dbReference type="ARBA" id="ARBA00022801"/>
    </source>
</evidence>
<evidence type="ECO:0000259" key="9">
    <source>
        <dbReference type="Pfam" id="PF02811"/>
    </source>
</evidence>
<dbReference type="FunFam" id="3.20.20.140:FF:000059">
    <property type="entry name" value="Histidinol-phosphatase"/>
    <property type="match status" value="1"/>
</dbReference>
<evidence type="ECO:0000256" key="6">
    <source>
        <dbReference type="ARBA" id="ARBA00023102"/>
    </source>
</evidence>
<dbReference type="AlphaFoldDB" id="A0A6G1JZB5"/>
<evidence type="ECO:0000256" key="8">
    <source>
        <dbReference type="RuleBase" id="RU366003"/>
    </source>
</evidence>
<keyword evidence="5 8" id="KW-0378">Hydrolase</keyword>
<dbReference type="InterPro" id="IPR010140">
    <property type="entry name" value="Histidinol_P_phosphatase_HisJ"/>
</dbReference>